<protein>
    <recommendedName>
        <fullName evidence="1">UvrD-like helicase C-terminal domain-containing protein</fullName>
    </recommendedName>
</protein>
<dbReference type="Gene3D" id="3.40.50.300">
    <property type="entry name" value="P-loop containing nucleotide triphosphate hydrolases"/>
    <property type="match status" value="2"/>
</dbReference>
<organism evidence="2 3">
    <name type="scientific">Candidatus Roizmanbacteria bacterium CG11_big_fil_rev_8_21_14_0_20_36_8</name>
    <dbReference type="NCBI Taxonomy" id="1974856"/>
    <lineage>
        <taxon>Bacteria</taxon>
        <taxon>Candidatus Roizmaniibacteriota</taxon>
    </lineage>
</organism>
<dbReference type="SUPFAM" id="SSF52540">
    <property type="entry name" value="P-loop containing nucleoside triphosphate hydrolases"/>
    <property type="match status" value="1"/>
</dbReference>
<feature type="non-terminal residue" evidence="2">
    <location>
        <position position="1"/>
    </location>
</feature>
<sequence length="316" mass="36251">SKLIEQKGISKKDTVSTIHSMIYSPIVNNNKEIVGWQRKGKIEAQLIIIDEGSMVDGEIWDHLLQYDVPIIAVGDHGQLPPIRGTFNLMKKPDIVLEHIHRQAAENQIIGLSIQAREHGRVRQGNYSQFVKKYTPEDSDFQLEMDEALQNFTPSTLILCGYNHTRKKLNNYIRTELGIETAEPTVGDRVICLRNNHQKGISNGMLGIIIKIKRLDIHWYDAEIAMDDNKEKYQGLISVKQFGSDTTLNFTNRRSKIMKGDLFDFGYALTVHKAQGSQAKKVILFEERFSKMDDTDWKRWLYTAITRAEEELLIFGS</sequence>
<evidence type="ECO:0000313" key="2">
    <source>
        <dbReference type="EMBL" id="PIQ73210.1"/>
    </source>
</evidence>
<dbReference type="InterPro" id="IPR027417">
    <property type="entry name" value="P-loop_NTPase"/>
</dbReference>
<comment type="caution">
    <text evidence="2">The sequence shown here is derived from an EMBL/GenBank/DDBJ whole genome shotgun (WGS) entry which is preliminary data.</text>
</comment>
<dbReference type="Proteomes" id="UP000231056">
    <property type="component" value="Unassembled WGS sequence"/>
</dbReference>
<dbReference type="InterPro" id="IPR027785">
    <property type="entry name" value="UvrD-like_helicase_C"/>
</dbReference>
<evidence type="ECO:0000313" key="3">
    <source>
        <dbReference type="Proteomes" id="UP000231056"/>
    </source>
</evidence>
<accession>A0A2M6ITM7</accession>
<reference evidence="2 3" key="1">
    <citation type="submission" date="2017-09" db="EMBL/GenBank/DDBJ databases">
        <title>Depth-based differentiation of microbial function through sediment-hosted aquifers and enrichment of novel symbionts in the deep terrestrial subsurface.</title>
        <authorList>
            <person name="Probst A.J."/>
            <person name="Ladd B."/>
            <person name="Jarett J.K."/>
            <person name="Geller-Mcgrath D.E."/>
            <person name="Sieber C.M."/>
            <person name="Emerson J.B."/>
            <person name="Anantharaman K."/>
            <person name="Thomas B.C."/>
            <person name="Malmstrom R."/>
            <person name="Stieglmeier M."/>
            <person name="Klingl A."/>
            <person name="Woyke T."/>
            <person name="Ryan C.M."/>
            <person name="Banfield J.F."/>
        </authorList>
    </citation>
    <scope>NUCLEOTIDE SEQUENCE [LARGE SCALE GENOMIC DNA]</scope>
    <source>
        <strain evidence="2">CG11_big_fil_rev_8_21_14_0_20_36_8</strain>
    </source>
</reference>
<dbReference type="Pfam" id="PF13604">
    <property type="entry name" value="AAA_30"/>
    <property type="match status" value="1"/>
</dbReference>
<gene>
    <name evidence="2" type="ORF">COV58_03715</name>
</gene>
<proteinExistence type="predicted"/>
<evidence type="ECO:0000259" key="1">
    <source>
        <dbReference type="Pfam" id="PF13538"/>
    </source>
</evidence>
<dbReference type="Pfam" id="PF13538">
    <property type="entry name" value="UvrD_C_2"/>
    <property type="match status" value="1"/>
</dbReference>
<dbReference type="EMBL" id="PCVM01000087">
    <property type="protein sequence ID" value="PIQ73210.1"/>
    <property type="molecule type" value="Genomic_DNA"/>
</dbReference>
<dbReference type="CDD" id="cd18809">
    <property type="entry name" value="SF1_C_RecD"/>
    <property type="match status" value="1"/>
</dbReference>
<dbReference type="AlphaFoldDB" id="A0A2M6ITM7"/>
<name>A0A2M6ITM7_9BACT</name>
<feature type="domain" description="UvrD-like helicase C-terminal" evidence="1">
    <location>
        <begin position="265"/>
        <end position="313"/>
    </location>
</feature>